<dbReference type="Gene3D" id="3.30.479.30">
    <property type="entry name" value="Band 7 domain"/>
    <property type="match status" value="1"/>
</dbReference>
<comment type="caution">
    <text evidence="6">The sequence shown here is derived from an EMBL/GenBank/DDBJ whole genome shotgun (WGS) entry which is preliminary data.</text>
</comment>
<evidence type="ECO:0000313" key="7">
    <source>
        <dbReference type="Proteomes" id="UP001224682"/>
    </source>
</evidence>
<keyword evidence="2" id="KW-0175">Coiled coil</keyword>
<keyword evidence="4" id="KW-0812">Transmembrane</keyword>
<keyword evidence="4" id="KW-1133">Transmembrane helix</keyword>
<dbReference type="CDD" id="cd03401">
    <property type="entry name" value="SPFH_prohibitin"/>
    <property type="match status" value="1"/>
</dbReference>
<dbReference type="PANTHER" id="PTHR42911">
    <property type="entry name" value="MODULATOR OF FTSH PROTEASE HFLC"/>
    <property type="match status" value="1"/>
</dbReference>
<evidence type="ECO:0000256" key="2">
    <source>
        <dbReference type="SAM" id="Coils"/>
    </source>
</evidence>
<sequence>MTRVVSLVTGGIALLIGLTVLLGGWYTIDQRERGVILRHGAFIGEAAPGLHFKLPLVDSIVTVPLETQVIKYEQLPAYSRDQQPAEIDLSVIYRVPSTEVADLYSRFGDTQRVADRIITPKVKEQVKNVFGRYNAVTAIQERTRLNADIAAAVHEGIRSLDAPVTIEAVQIENIDFSDAYEKSIEQRMLAEVEVQKLRQNAEREKVQAEIVVTQAHASADAVRAAAQAEADAIRLRGEAEALAIRAKGEAVRDNPHLVPLTTAEKWDGKLPATMPPGSTVPFLSLQAQP</sequence>
<feature type="region of interest" description="Disordered" evidence="3">
    <location>
        <begin position="269"/>
        <end position="289"/>
    </location>
</feature>
<proteinExistence type="predicted"/>
<dbReference type="InterPro" id="IPR036013">
    <property type="entry name" value="Band_7/SPFH_dom_sf"/>
</dbReference>
<dbReference type="SMART" id="SM00244">
    <property type="entry name" value="PHB"/>
    <property type="match status" value="1"/>
</dbReference>
<dbReference type="PANTHER" id="PTHR42911:SF2">
    <property type="entry name" value="PROHIBITIN FAMILY PROTEIN"/>
    <property type="match status" value="1"/>
</dbReference>
<feature type="transmembrane region" description="Helical" evidence="4">
    <location>
        <begin position="6"/>
        <end position="28"/>
    </location>
</feature>
<keyword evidence="6" id="KW-0378">Hydrolase</keyword>
<dbReference type="InterPro" id="IPR001107">
    <property type="entry name" value="Band_7"/>
</dbReference>
<keyword evidence="6" id="KW-0645">Protease</keyword>
<dbReference type="InterPro" id="IPR000163">
    <property type="entry name" value="Prohibitin"/>
</dbReference>
<evidence type="ECO:0000256" key="4">
    <source>
        <dbReference type="SAM" id="Phobius"/>
    </source>
</evidence>
<gene>
    <name evidence="6" type="ORF">J2S75_003252</name>
</gene>
<accession>A0ABU0BEG7</accession>
<dbReference type="SUPFAM" id="SSF117892">
    <property type="entry name" value="Band 7/SPFH domain"/>
    <property type="match status" value="1"/>
</dbReference>
<evidence type="ECO:0000259" key="5">
    <source>
        <dbReference type="SMART" id="SM00244"/>
    </source>
</evidence>
<evidence type="ECO:0000256" key="3">
    <source>
        <dbReference type="SAM" id="MobiDB-lite"/>
    </source>
</evidence>
<feature type="coiled-coil region" evidence="2">
    <location>
        <begin position="180"/>
        <end position="245"/>
    </location>
</feature>
<organism evidence="6 7">
    <name type="scientific">Ancylobacter polymorphus</name>
    <dbReference type="NCBI Taxonomy" id="223390"/>
    <lineage>
        <taxon>Bacteria</taxon>
        <taxon>Pseudomonadati</taxon>
        <taxon>Pseudomonadota</taxon>
        <taxon>Alphaproteobacteria</taxon>
        <taxon>Hyphomicrobiales</taxon>
        <taxon>Xanthobacteraceae</taxon>
        <taxon>Ancylobacter</taxon>
    </lineage>
</organism>
<reference evidence="6 7" key="1">
    <citation type="submission" date="2023-07" db="EMBL/GenBank/DDBJ databases">
        <title>Genomic Encyclopedia of Type Strains, Phase IV (KMG-IV): sequencing the most valuable type-strain genomes for metagenomic binning, comparative biology and taxonomic classification.</title>
        <authorList>
            <person name="Goeker M."/>
        </authorList>
    </citation>
    <scope>NUCLEOTIDE SEQUENCE [LARGE SCALE GENOMIC DNA]</scope>
    <source>
        <strain evidence="6 7">DSM 2457</strain>
    </source>
</reference>
<name>A0ABU0BEG7_9HYPH</name>
<protein>
    <submittedName>
        <fullName evidence="6">Regulator of protease activity HflC (Stomatin/prohibitin superfamily)</fullName>
    </submittedName>
</protein>
<dbReference type="GO" id="GO:0006508">
    <property type="term" value="P:proteolysis"/>
    <property type="evidence" value="ECO:0007669"/>
    <property type="project" value="UniProtKB-KW"/>
</dbReference>
<keyword evidence="4" id="KW-0472">Membrane</keyword>
<keyword evidence="7" id="KW-1185">Reference proteome</keyword>
<comment type="subcellular location">
    <subcellularLocation>
        <location evidence="1">Membrane</location>
        <topology evidence="1">Single-pass membrane protein</topology>
    </subcellularLocation>
</comment>
<dbReference type="RefSeq" id="WP_307021209.1">
    <property type="nucleotide sequence ID" value="NZ_JAUSUI010000006.1"/>
</dbReference>
<dbReference type="GO" id="GO:0008233">
    <property type="term" value="F:peptidase activity"/>
    <property type="evidence" value="ECO:0007669"/>
    <property type="project" value="UniProtKB-KW"/>
</dbReference>
<dbReference type="Pfam" id="PF01145">
    <property type="entry name" value="Band_7"/>
    <property type="match status" value="1"/>
</dbReference>
<dbReference type="Proteomes" id="UP001224682">
    <property type="component" value="Unassembled WGS sequence"/>
</dbReference>
<feature type="domain" description="Band 7" evidence="5">
    <location>
        <begin position="23"/>
        <end position="188"/>
    </location>
</feature>
<evidence type="ECO:0000256" key="1">
    <source>
        <dbReference type="ARBA" id="ARBA00004167"/>
    </source>
</evidence>
<dbReference type="EMBL" id="JAUSUI010000006">
    <property type="protein sequence ID" value="MDQ0304216.1"/>
    <property type="molecule type" value="Genomic_DNA"/>
</dbReference>
<evidence type="ECO:0000313" key="6">
    <source>
        <dbReference type="EMBL" id="MDQ0304216.1"/>
    </source>
</evidence>